<dbReference type="Pfam" id="PF00990">
    <property type="entry name" value="GGDEF"/>
    <property type="match status" value="1"/>
</dbReference>
<dbReference type="Gene3D" id="1.10.1760.20">
    <property type="match status" value="1"/>
</dbReference>
<evidence type="ECO:0000256" key="2">
    <source>
        <dbReference type="ARBA" id="ARBA00022475"/>
    </source>
</evidence>
<accession>F6DQN1</accession>
<dbReference type="SUPFAM" id="SSF55073">
    <property type="entry name" value="Nucleotide cyclase"/>
    <property type="match status" value="1"/>
</dbReference>
<dbReference type="RefSeq" id="WP_013843773.1">
    <property type="nucleotide sequence ID" value="NC_015589.1"/>
</dbReference>
<reference evidence="9 10" key="2">
    <citation type="journal article" date="2012" name="Stand. Genomic Sci.">
        <title>Complete genome sequence of the sulfate-reducing firmicute Desulfotomaculum ruminis type strain (DL(T)).</title>
        <authorList>
            <person name="Spring S."/>
            <person name="Visser M."/>
            <person name="Lu M."/>
            <person name="Copeland A."/>
            <person name="Lapidus A."/>
            <person name="Lucas S."/>
            <person name="Cheng J.F."/>
            <person name="Han C."/>
            <person name="Tapia R."/>
            <person name="Goodwin L.A."/>
            <person name="Pitluck S."/>
            <person name="Ivanova N."/>
            <person name="Land M."/>
            <person name="Hauser L."/>
            <person name="Larimer F."/>
            <person name="Rohde M."/>
            <person name="Goker M."/>
            <person name="Detter J.C."/>
            <person name="Kyrpides N.C."/>
            <person name="Woyke T."/>
            <person name="Schaap P.J."/>
            <person name="Plugge C.M."/>
            <person name="Muyzer G."/>
            <person name="Kuever J."/>
            <person name="Pereira I.A."/>
            <person name="Parshina S.N."/>
            <person name="Bernier-Latmani R."/>
            <person name="Stams A.J."/>
            <person name="Klenk H.P."/>
        </authorList>
    </citation>
    <scope>NUCLEOTIDE SEQUENCE [LARGE SCALE GENOMIC DNA]</scope>
    <source>
        <strain evidence="10">ATCC 23193 / DSM 2154 / NCIB 8452 / DL</strain>
    </source>
</reference>
<dbReference type="GO" id="GO:0071555">
    <property type="term" value="P:cell wall organization"/>
    <property type="evidence" value="ECO:0007669"/>
    <property type="project" value="InterPro"/>
</dbReference>
<evidence type="ECO:0000256" key="6">
    <source>
        <dbReference type="SAM" id="MobiDB-lite"/>
    </source>
</evidence>
<evidence type="ECO:0000256" key="4">
    <source>
        <dbReference type="ARBA" id="ARBA00022989"/>
    </source>
</evidence>
<dbReference type="eggNOG" id="COG3275">
    <property type="taxonomic scope" value="Bacteria"/>
</dbReference>
<dbReference type="SMART" id="SM00267">
    <property type="entry name" value="GGDEF"/>
    <property type="match status" value="1"/>
</dbReference>
<dbReference type="HOGENOM" id="CLU_760169_0_0_9"/>
<evidence type="ECO:0000256" key="7">
    <source>
        <dbReference type="SAM" id="Phobius"/>
    </source>
</evidence>
<sequence>MFSIDMEILKNLILNLCFMFTVAWIFNFYKISDNLIAKIKYPAIYYILYFSFISFLGVLFGYSYGPGIVSLRLMGPILGGILFGPVVGLGTGVISGLIRFTQQTEISLYTSVATVIIGLVAGLIHIFLKGKINKVNGTLAVLAIEIVYDILGYFILSKEVWDNFFSVMFLHRSLVDVAAALIFLRMLEISAGYKEELNKFKFLSSEDYLTGIYNIRHFSDTLTRLVSKAGREGKRLGLILFSIEGMELIVSQNGFGNGKMTMNQSAKILRNLCGGNLLFKLPQNVFAIIMLHECNNLEQTKATLGEFLKNSLKEINKELDVLGSTALFPRDGATMPDLWQHAEKGLEMEKQRRLPNPQELQPED</sequence>
<dbReference type="GO" id="GO:0000155">
    <property type="term" value="F:phosphorelay sensor kinase activity"/>
    <property type="evidence" value="ECO:0007669"/>
    <property type="project" value="InterPro"/>
</dbReference>
<evidence type="ECO:0000313" key="10">
    <source>
        <dbReference type="Proteomes" id="UP000009234"/>
    </source>
</evidence>
<evidence type="ECO:0000256" key="1">
    <source>
        <dbReference type="ARBA" id="ARBA00004651"/>
    </source>
</evidence>
<dbReference type="InterPro" id="IPR000160">
    <property type="entry name" value="GGDEF_dom"/>
</dbReference>
<proteinExistence type="predicted"/>
<keyword evidence="10" id="KW-1185">Reference proteome</keyword>
<evidence type="ECO:0000259" key="8">
    <source>
        <dbReference type="SMART" id="SM00267"/>
    </source>
</evidence>
<evidence type="ECO:0000256" key="5">
    <source>
        <dbReference type="ARBA" id="ARBA00023136"/>
    </source>
</evidence>
<dbReference type="InterPro" id="IPR043128">
    <property type="entry name" value="Rev_trsase/Diguanyl_cyclase"/>
</dbReference>
<feature type="domain" description="GGDEF" evidence="8">
    <location>
        <begin position="193"/>
        <end position="360"/>
    </location>
</feature>
<evidence type="ECO:0000256" key="3">
    <source>
        <dbReference type="ARBA" id="ARBA00022692"/>
    </source>
</evidence>
<dbReference type="KEGG" id="dru:Desru_3828"/>
<comment type="subcellular location">
    <subcellularLocation>
        <location evidence="1">Cell membrane</location>
        <topology evidence="1">Multi-pass membrane protein</topology>
    </subcellularLocation>
</comment>
<dbReference type="InterPro" id="IPR011620">
    <property type="entry name" value="Sig_transdc_His_kinase_LytS_TM"/>
</dbReference>
<reference evidence="10" key="1">
    <citation type="submission" date="2011-05" db="EMBL/GenBank/DDBJ databases">
        <title>Complete sequence of Desulfotomaculum ruminis DSM 2154.</title>
        <authorList>
            <person name="Lucas S."/>
            <person name="Copeland A."/>
            <person name="Lapidus A."/>
            <person name="Cheng J.-F."/>
            <person name="Goodwin L."/>
            <person name="Pitluck S."/>
            <person name="Lu M."/>
            <person name="Detter J.C."/>
            <person name="Han C."/>
            <person name="Tapia R."/>
            <person name="Land M."/>
            <person name="Hauser L."/>
            <person name="Kyrpides N."/>
            <person name="Ivanova N."/>
            <person name="Mikhailova N."/>
            <person name="Pagani I."/>
            <person name="Stams A.J.M."/>
            <person name="Plugge C.M."/>
            <person name="Muyzer G."/>
            <person name="Kuever J."/>
            <person name="Parshina S.N."/>
            <person name="Ivanova A.E."/>
            <person name="Nazina T.N."/>
            <person name="Brambilla E."/>
            <person name="Spring S."/>
            <person name="Klenk H.-P."/>
            <person name="Woyke T."/>
        </authorList>
    </citation>
    <scope>NUCLEOTIDE SEQUENCE [LARGE SCALE GENOMIC DNA]</scope>
    <source>
        <strain evidence="10">ATCC 23193 / DSM 2154 / NCIB 8452 / DL</strain>
    </source>
</reference>
<keyword evidence="3 7" id="KW-0812">Transmembrane</keyword>
<dbReference type="eggNOG" id="COG3706">
    <property type="taxonomic scope" value="Bacteria"/>
</dbReference>
<dbReference type="Pfam" id="PF07694">
    <property type="entry name" value="5TM-5TMR_LYT"/>
    <property type="match status" value="1"/>
</dbReference>
<protein>
    <submittedName>
        <fullName evidence="9">Diguanylate cyclase</fullName>
    </submittedName>
</protein>
<feature type="transmembrane region" description="Helical" evidence="7">
    <location>
        <begin position="43"/>
        <end position="65"/>
    </location>
</feature>
<evidence type="ECO:0000313" key="9">
    <source>
        <dbReference type="EMBL" id="AEG62028.1"/>
    </source>
</evidence>
<feature type="transmembrane region" description="Helical" evidence="7">
    <location>
        <begin position="12"/>
        <end position="31"/>
    </location>
</feature>
<feature type="transmembrane region" description="Helical" evidence="7">
    <location>
        <begin position="106"/>
        <end position="128"/>
    </location>
</feature>
<name>F6DQN1_DESRL</name>
<dbReference type="Gene3D" id="3.30.70.270">
    <property type="match status" value="1"/>
</dbReference>
<dbReference type="GO" id="GO:0005886">
    <property type="term" value="C:plasma membrane"/>
    <property type="evidence" value="ECO:0007669"/>
    <property type="project" value="UniProtKB-SubCell"/>
</dbReference>
<keyword evidence="5 7" id="KW-0472">Membrane</keyword>
<gene>
    <name evidence="9" type="ordered locus">Desru_3828</name>
</gene>
<keyword evidence="2" id="KW-1003">Cell membrane</keyword>
<dbReference type="InterPro" id="IPR029787">
    <property type="entry name" value="Nucleotide_cyclase"/>
</dbReference>
<feature type="region of interest" description="Disordered" evidence="6">
    <location>
        <begin position="345"/>
        <end position="364"/>
    </location>
</feature>
<dbReference type="EMBL" id="CP002780">
    <property type="protein sequence ID" value="AEG62028.1"/>
    <property type="molecule type" value="Genomic_DNA"/>
</dbReference>
<keyword evidence="4 7" id="KW-1133">Transmembrane helix</keyword>
<organism evidence="9 10">
    <name type="scientific">Desulforamulus ruminis (strain ATCC 23193 / DSM 2154 / NCIMB 8452 / DL)</name>
    <name type="common">Desulfotomaculum ruminis</name>
    <dbReference type="NCBI Taxonomy" id="696281"/>
    <lineage>
        <taxon>Bacteria</taxon>
        <taxon>Bacillati</taxon>
        <taxon>Bacillota</taxon>
        <taxon>Clostridia</taxon>
        <taxon>Eubacteriales</taxon>
        <taxon>Peptococcaceae</taxon>
        <taxon>Desulforamulus</taxon>
    </lineage>
</organism>
<feature type="transmembrane region" description="Helical" evidence="7">
    <location>
        <begin position="77"/>
        <end position="100"/>
    </location>
</feature>
<dbReference type="AlphaFoldDB" id="F6DQN1"/>
<dbReference type="STRING" id="696281.Desru_3828"/>
<feature type="transmembrane region" description="Helical" evidence="7">
    <location>
        <begin position="135"/>
        <end position="156"/>
    </location>
</feature>
<dbReference type="Proteomes" id="UP000009234">
    <property type="component" value="Chromosome"/>
</dbReference>